<feature type="region of interest" description="Disordered" evidence="1">
    <location>
        <begin position="50"/>
        <end position="73"/>
    </location>
</feature>
<evidence type="ECO:0000313" key="4">
    <source>
        <dbReference type="WBParaSite" id="NBR_0000277001-mRNA-1"/>
    </source>
</evidence>
<proteinExistence type="predicted"/>
<name>A0A0N4XJR8_NIPBR</name>
<protein>
    <submittedName>
        <fullName evidence="4">Gag-pol polyprotein</fullName>
    </submittedName>
</protein>
<organism evidence="4">
    <name type="scientific">Nippostrongylus brasiliensis</name>
    <name type="common">Rat hookworm</name>
    <dbReference type="NCBI Taxonomy" id="27835"/>
    <lineage>
        <taxon>Eukaryota</taxon>
        <taxon>Metazoa</taxon>
        <taxon>Ecdysozoa</taxon>
        <taxon>Nematoda</taxon>
        <taxon>Chromadorea</taxon>
        <taxon>Rhabditida</taxon>
        <taxon>Rhabditina</taxon>
        <taxon>Rhabditomorpha</taxon>
        <taxon>Strongyloidea</taxon>
        <taxon>Heligmosomidae</taxon>
        <taxon>Nippostrongylus</taxon>
    </lineage>
</organism>
<sequence length="73" mass="8049">MDGTDVFAAGGINIATVRESGSVSNISMQNKPREKSNVDAMECDEQENIRRKQGKKGEENYNKASQVMRGTKI</sequence>
<evidence type="ECO:0000313" key="3">
    <source>
        <dbReference type="Proteomes" id="UP000271162"/>
    </source>
</evidence>
<keyword evidence="3" id="KW-1185">Reference proteome</keyword>
<accession>A0A0N4XJR8</accession>
<reference evidence="2 3" key="2">
    <citation type="submission" date="2018-11" db="EMBL/GenBank/DDBJ databases">
        <authorList>
            <consortium name="Pathogen Informatics"/>
        </authorList>
    </citation>
    <scope>NUCLEOTIDE SEQUENCE [LARGE SCALE GENOMIC DNA]</scope>
</reference>
<evidence type="ECO:0000256" key="1">
    <source>
        <dbReference type="SAM" id="MobiDB-lite"/>
    </source>
</evidence>
<dbReference type="AlphaFoldDB" id="A0A0N4XJR8"/>
<gene>
    <name evidence="2" type="ORF">NBR_LOCUS2771</name>
</gene>
<dbReference type="Proteomes" id="UP000271162">
    <property type="component" value="Unassembled WGS sequence"/>
</dbReference>
<dbReference type="EMBL" id="UYSL01003502">
    <property type="protein sequence ID" value="VDL66360.1"/>
    <property type="molecule type" value="Genomic_DNA"/>
</dbReference>
<evidence type="ECO:0000313" key="2">
    <source>
        <dbReference type="EMBL" id="VDL66360.1"/>
    </source>
</evidence>
<dbReference type="WBParaSite" id="NBR_0000277001-mRNA-1">
    <property type="protein sequence ID" value="NBR_0000277001-mRNA-1"/>
    <property type="gene ID" value="NBR_0000277001"/>
</dbReference>
<reference evidence="4" key="1">
    <citation type="submission" date="2017-02" db="UniProtKB">
        <authorList>
            <consortium name="WormBaseParasite"/>
        </authorList>
    </citation>
    <scope>IDENTIFICATION</scope>
</reference>
<feature type="compositionally biased region" description="Basic and acidic residues" evidence="1">
    <location>
        <begin position="50"/>
        <end position="61"/>
    </location>
</feature>